<feature type="compositionally biased region" description="Polar residues" evidence="9">
    <location>
        <begin position="291"/>
        <end position="302"/>
    </location>
</feature>
<evidence type="ECO:0000313" key="11">
    <source>
        <dbReference type="EMBL" id="KAG5621762.1"/>
    </source>
</evidence>
<feature type="region of interest" description="Disordered" evidence="9">
    <location>
        <begin position="598"/>
        <end position="618"/>
    </location>
</feature>
<comment type="subcellular location">
    <subcellularLocation>
        <location evidence="2">Nucleus</location>
    </subcellularLocation>
</comment>
<feature type="compositionally biased region" description="Basic and acidic residues" evidence="9">
    <location>
        <begin position="326"/>
        <end position="336"/>
    </location>
</feature>
<dbReference type="Gene3D" id="3.30.40.10">
    <property type="entry name" value="Zinc/RING finger domain, C3HC4 (zinc finger)"/>
    <property type="match status" value="2"/>
</dbReference>
<dbReference type="EMBL" id="JACXVP010000002">
    <property type="protein sequence ID" value="KAG5621762.1"/>
    <property type="molecule type" value="Genomic_DNA"/>
</dbReference>
<dbReference type="GO" id="GO:0035861">
    <property type="term" value="C:site of double-strand break"/>
    <property type="evidence" value="ECO:0007669"/>
    <property type="project" value="TreeGrafter"/>
</dbReference>
<feature type="domain" description="RING-type" evidence="10">
    <location>
        <begin position="154"/>
        <end position="190"/>
    </location>
</feature>
<evidence type="ECO:0000256" key="3">
    <source>
        <dbReference type="ARBA" id="ARBA00012483"/>
    </source>
</evidence>
<dbReference type="PANTHER" id="PTHR23328:SF0">
    <property type="entry name" value="RING-TYPE DOMAIN-CONTAINING PROTEIN"/>
    <property type="match status" value="1"/>
</dbReference>
<dbReference type="InterPro" id="IPR051657">
    <property type="entry name" value="RNF168/RNF169_E3_ubiq-ligase"/>
</dbReference>
<dbReference type="GO" id="GO:0005634">
    <property type="term" value="C:nucleus"/>
    <property type="evidence" value="ECO:0007669"/>
    <property type="project" value="UniProtKB-SubCell"/>
</dbReference>
<dbReference type="InterPro" id="IPR013083">
    <property type="entry name" value="Znf_RING/FYVE/PHD"/>
</dbReference>
<dbReference type="GO" id="GO:0031491">
    <property type="term" value="F:nucleosome binding"/>
    <property type="evidence" value="ECO:0007669"/>
    <property type="project" value="TreeGrafter"/>
</dbReference>
<dbReference type="Proteomes" id="UP000824120">
    <property type="component" value="Chromosome 2"/>
</dbReference>
<feature type="region of interest" description="Disordered" evidence="9">
    <location>
        <begin position="228"/>
        <end position="273"/>
    </location>
</feature>
<comment type="catalytic activity">
    <reaction evidence="1">
        <text>S-ubiquitinyl-[E2 ubiquitin-conjugating enzyme]-L-cysteine + [acceptor protein]-L-lysine = [E2 ubiquitin-conjugating enzyme]-L-cysteine + N(6)-ubiquitinyl-[acceptor protein]-L-lysine.</text>
        <dbReference type="EC" id="2.3.2.27"/>
    </reaction>
</comment>
<dbReference type="PROSITE" id="PS50089">
    <property type="entry name" value="ZF_RING_2"/>
    <property type="match status" value="2"/>
</dbReference>
<feature type="compositionally biased region" description="Polar residues" evidence="9">
    <location>
        <begin position="260"/>
        <end position="273"/>
    </location>
</feature>
<keyword evidence="8" id="KW-0479">Metal-binding</keyword>
<keyword evidence="8" id="KW-0862">Zinc</keyword>
<evidence type="ECO:0000256" key="4">
    <source>
        <dbReference type="ARBA" id="ARBA00022679"/>
    </source>
</evidence>
<feature type="compositionally biased region" description="Polar residues" evidence="9">
    <location>
        <begin position="310"/>
        <end position="325"/>
    </location>
</feature>
<keyword evidence="8" id="KW-0863">Zinc-finger</keyword>
<evidence type="ECO:0000256" key="8">
    <source>
        <dbReference type="PROSITE-ProRule" id="PRU00175"/>
    </source>
</evidence>
<dbReference type="EC" id="2.3.2.27" evidence="3"/>
<dbReference type="InterPro" id="IPR001841">
    <property type="entry name" value="Znf_RING"/>
</dbReference>
<evidence type="ECO:0000256" key="1">
    <source>
        <dbReference type="ARBA" id="ARBA00000900"/>
    </source>
</evidence>
<name>A0A9J6AC58_SOLCO</name>
<feature type="compositionally biased region" description="Basic and acidic residues" evidence="9">
    <location>
        <begin position="598"/>
        <end position="608"/>
    </location>
</feature>
<feature type="region of interest" description="Disordered" evidence="9">
    <location>
        <begin position="1"/>
        <end position="25"/>
    </location>
</feature>
<accession>A0A9J6AC58</accession>
<dbReference type="SUPFAM" id="SSF57850">
    <property type="entry name" value="RING/U-box"/>
    <property type="match status" value="2"/>
</dbReference>
<evidence type="ECO:0000313" key="12">
    <source>
        <dbReference type="Proteomes" id="UP000824120"/>
    </source>
</evidence>
<sequence>MVNEELKKSPKNPKAVNGENREGLFSPRFKSVAAMAGWDEEALLIASFVVEETPDRQHKQKKLTGLQHFVTPLTNSRRKRRAQKRSPASIRVAVIDLDDDDTAKTENEKKKLEQKFTGKGDKEGVEASEEHGSCVSSSGSAILCTDRLREELSCAICLEICFEPSTTPCGHRKCLQSAADKCGTRCPKCRQLISNVRSCTVNTVLWNTIQLLFPKEVEARKAAGALNSREVQHQNPARIVASHSNVSRSRTDRTLASLHNPDSGSRNPQQTNFHSISRSRIDRILALHSPDSGSQNAQQRNSHSMRRQNVRPSGTSSRNGDISTSTRRESPPRQDEDAALALQLQREEHKETFRTRRSDEQYKNALALARANLRAMASTAINNIRESQYRMVNEELKKSPVNGEKREELFSPRFKSMAAMAGWDEEALLIASFGVEETPDRQHKQKKLTGLQHFVTPPTNSRRKRRTSPASVGIAVVDLDDDDTAKTEIEKKEQRFTGEGVEASEEQDSCVSSSGSAILRMDPLREELSCAICLEICFEPSTTPCGHRKCLQSAADICGTRCPKCRQLISNGGSCTVNTVLWNTIQLLFPKEVESRQEAGDLNSKEGQHQNPARNGDISLRTCIELPPSQDEDAAWALQLQREEYSRGDI</sequence>
<evidence type="ECO:0000259" key="10">
    <source>
        <dbReference type="PROSITE" id="PS50089"/>
    </source>
</evidence>
<keyword evidence="6" id="KW-0833">Ubl conjugation pathway</keyword>
<evidence type="ECO:0000256" key="5">
    <source>
        <dbReference type="ARBA" id="ARBA00022763"/>
    </source>
</evidence>
<protein>
    <recommendedName>
        <fullName evidence="3">RING-type E3 ubiquitin transferase</fullName>
        <ecNumber evidence="3">2.3.2.27</ecNumber>
    </recommendedName>
</protein>
<evidence type="ECO:0000256" key="7">
    <source>
        <dbReference type="ARBA" id="ARBA00023242"/>
    </source>
</evidence>
<comment type="caution">
    <text evidence="11">The sequence shown here is derived from an EMBL/GenBank/DDBJ whole genome shotgun (WGS) entry which is preliminary data.</text>
</comment>
<dbReference type="AlphaFoldDB" id="A0A9J6AC58"/>
<keyword evidence="12" id="KW-1185">Reference proteome</keyword>
<reference evidence="11 12" key="1">
    <citation type="submission" date="2020-09" db="EMBL/GenBank/DDBJ databases">
        <title>De no assembly of potato wild relative species, Solanum commersonii.</title>
        <authorList>
            <person name="Cho K."/>
        </authorList>
    </citation>
    <scope>NUCLEOTIDE SEQUENCE [LARGE SCALE GENOMIC DNA]</scope>
    <source>
        <strain evidence="11">LZ3.2</strain>
        <tissue evidence="11">Leaf</tissue>
    </source>
</reference>
<dbReference type="GO" id="GO:0061630">
    <property type="term" value="F:ubiquitin protein ligase activity"/>
    <property type="evidence" value="ECO:0007669"/>
    <property type="project" value="UniProtKB-EC"/>
</dbReference>
<keyword evidence="5" id="KW-0227">DNA damage</keyword>
<keyword evidence="4" id="KW-0808">Transferase</keyword>
<feature type="region of interest" description="Disordered" evidence="9">
    <location>
        <begin position="106"/>
        <end position="129"/>
    </location>
</feature>
<organism evidence="11 12">
    <name type="scientific">Solanum commersonii</name>
    <name type="common">Commerson's wild potato</name>
    <name type="synonym">Commerson's nightshade</name>
    <dbReference type="NCBI Taxonomy" id="4109"/>
    <lineage>
        <taxon>Eukaryota</taxon>
        <taxon>Viridiplantae</taxon>
        <taxon>Streptophyta</taxon>
        <taxon>Embryophyta</taxon>
        <taxon>Tracheophyta</taxon>
        <taxon>Spermatophyta</taxon>
        <taxon>Magnoliopsida</taxon>
        <taxon>eudicotyledons</taxon>
        <taxon>Gunneridae</taxon>
        <taxon>Pentapetalae</taxon>
        <taxon>asterids</taxon>
        <taxon>lamiids</taxon>
        <taxon>Solanales</taxon>
        <taxon>Solanaceae</taxon>
        <taxon>Solanoideae</taxon>
        <taxon>Solaneae</taxon>
        <taxon>Solanum</taxon>
    </lineage>
</organism>
<dbReference type="GO" id="GO:0006302">
    <property type="term" value="P:double-strand break repair"/>
    <property type="evidence" value="ECO:0007669"/>
    <property type="project" value="TreeGrafter"/>
</dbReference>
<dbReference type="OrthoDB" id="6105938at2759"/>
<proteinExistence type="predicted"/>
<dbReference type="PANTHER" id="PTHR23328">
    <property type="entry name" value="RING-TYPE DOMAIN-CONTAINING PROTEIN"/>
    <property type="match status" value="1"/>
</dbReference>
<dbReference type="SMART" id="SM00184">
    <property type="entry name" value="RING"/>
    <property type="match status" value="2"/>
</dbReference>
<evidence type="ECO:0000256" key="6">
    <source>
        <dbReference type="ARBA" id="ARBA00022786"/>
    </source>
</evidence>
<feature type="region of interest" description="Disordered" evidence="9">
    <location>
        <begin position="289"/>
        <end position="337"/>
    </location>
</feature>
<evidence type="ECO:0000256" key="9">
    <source>
        <dbReference type="SAM" id="MobiDB-lite"/>
    </source>
</evidence>
<feature type="domain" description="RING-type" evidence="10">
    <location>
        <begin position="530"/>
        <end position="566"/>
    </location>
</feature>
<evidence type="ECO:0000256" key="2">
    <source>
        <dbReference type="ARBA" id="ARBA00004123"/>
    </source>
</evidence>
<keyword evidence="7" id="KW-0539">Nucleus</keyword>
<dbReference type="GO" id="GO:0008270">
    <property type="term" value="F:zinc ion binding"/>
    <property type="evidence" value="ECO:0007669"/>
    <property type="project" value="UniProtKB-KW"/>
</dbReference>
<gene>
    <name evidence="11" type="ORF">H5410_006980</name>
</gene>